<gene>
    <name evidence="1" type="ORF">pdam_00019231</name>
</gene>
<feature type="non-terminal residue" evidence="1">
    <location>
        <position position="169"/>
    </location>
</feature>
<name>A0A3M6T5J7_POCDA</name>
<proteinExistence type="predicted"/>
<reference evidence="1 2" key="1">
    <citation type="journal article" date="2018" name="Sci. Rep.">
        <title>Comparative analysis of the Pocillopora damicornis genome highlights role of immune system in coral evolution.</title>
        <authorList>
            <person name="Cunning R."/>
            <person name="Bay R.A."/>
            <person name="Gillette P."/>
            <person name="Baker A.C."/>
            <person name="Traylor-Knowles N."/>
        </authorList>
    </citation>
    <scope>NUCLEOTIDE SEQUENCE [LARGE SCALE GENOMIC DNA]</scope>
    <source>
        <strain evidence="1">RSMAS</strain>
        <tissue evidence="1">Whole animal</tissue>
    </source>
</reference>
<sequence>LNEINHWIPKKKKSSADWYKSIGSAEKQNLLSNRAIWFKSLDTKQKKREQNGLTHSILHKNRKEQNEKEKLLPGRAEWYKILDPADKDKIISQVQANKEIIRSQLFKIRLEKFHIIFALFVTEYYTENCYLFKKRQELFTDIKSFDEKQYICKTLHTKVLKGQVPCQAV</sequence>
<dbReference type="Proteomes" id="UP000275408">
    <property type="component" value="Unassembled WGS sequence"/>
</dbReference>
<accession>A0A3M6T5J7</accession>
<evidence type="ECO:0000313" key="1">
    <source>
        <dbReference type="EMBL" id="RMX36554.1"/>
    </source>
</evidence>
<protein>
    <submittedName>
        <fullName evidence="1">Uncharacterized protein</fullName>
    </submittedName>
</protein>
<feature type="non-terminal residue" evidence="1">
    <location>
        <position position="1"/>
    </location>
</feature>
<keyword evidence="2" id="KW-1185">Reference proteome</keyword>
<evidence type="ECO:0000313" key="2">
    <source>
        <dbReference type="Proteomes" id="UP000275408"/>
    </source>
</evidence>
<dbReference type="EMBL" id="RCHS01004296">
    <property type="protein sequence ID" value="RMX36554.1"/>
    <property type="molecule type" value="Genomic_DNA"/>
</dbReference>
<organism evidence="1 2">
    <name type="scientific">Pocillopora damicornis</name>
    <name type="common">Cauliflower coral</name>
    <name type="synonym">Millepora damicornis</name>
    <dbReference type="NCBI Taxonomy" id="46731"/>
    <lineage>
        <taxon>Eukaryota</taxon>
        <taxon>Metazoa</taxon>
        <taxon>Cnidaria</taxon>
        <taxon>Anthozoa</taxon>
        <taxon>Hexacorallia</taxon>
        <taxon>Scleractinia</taxon>
        <taxon>Astrocoeniina</taxon>
        <taxon>Pocilloporidae</taxon>
        <taxon>Pocillopora</taxon>
    </lineage>
</organism>
<dbReference type="AlphaFoldDB" id="A0A3M6T5J7"/>
<comment type="caution">
    <text evidence="1">The sequence shown here is derived from an EMBL/GenBank/DDBJ whole genome shotgun (WGS) entry which is preliminary data.</text>
</comment>